<dbReference type="PRINTS" id="PR00080">
    <property type="entry name" value="SDRFAMILY"/>
</dbReference>
<dbReference type="AlphaFoldDB" id="A0A0M9BKW3"/>
<dbReference type="InterPro" id="IPR002347">
    <property type="entry name" value="SDR_fam"/>
</dbReference>
<sequence length="255" mass="27275">MSTSYTQTAVITGAAGGIGKELARRLAERKINLVLVDLNEEAIQQTITDLKLDKEHVIAVKANVSQEADVKNYVQQALDTFGRIDYFANNAGIEGPTGLIEDLSVEALDLVYNVNVRGVFLGLQNVIPVMKKQKSGAILNTSSLAGLMGAPAVSPYIMSKHAVIGLTRTAANELAPHGIRVNAVLPGTINTRMMRQIEANSGNVEDYQSATVSSIPMGRYGEPEEVAAIMNFLLSEEASYVTASLYTVDGGMMGQ</sequence>
<evidence type="ECO:0000256" key="2">
    <source>
        <dbReference type="ARBA" id="ARBA00023002"/>
    </source>
</evidence>
<dbReference type="Proteomes" id="UP000037688">
    <property type="component" value="Unassembled WGS sequence"/>
</dbReference>
<dbReference type="GO" id="GO:0016491">
    <property type="term" value="F:oxidoreductase activity"/>
    <property type="evidence" value="ECO:0007669"/>
    <property type="project" value="UniProtKB-KW"/>
</dbReference>
<evidence type="ECO:0000313" key="3">
    <source>
        <dbReference type="EMBL" id="KOY14410.1"/>
    </source>
</evidence>
<protein>
    <submittedName>
        <fullName evidence="3">Oxidoreductase</fullName>
    </submittedName>
</protein>
<keyword evidence="4" id="KW-1185">Reference proteome</keyword>
<dbReference type="NCBIfam" id="NF005559">
    <property type="entry name" value="PRK07231.1"/>
    <property type="match status" value="1"/>
</dbReference>
<proteinExistence type="inferred from homology"/>
<dbReference type="EMBL" id="LITU01000070">
    <property type="protein sequence ID" value="KOY14410.1"/>
    <property type="molecule type" value="Genomic_DNA"/>
</dbReference>
<dbReference type="SUPFAM" id="SSF51735">
    <property type="entry name" value="NAD(P)-binding Rossmann-fold domains"/>
    <property type="match status" value="1"/>
</dbReference>
<comment type="caution">
    <text evidence="3">The sequence shown here is derived from an EMBL/GenBank/DDBJ whole genome shotgun (WGS) entry which is preliminary data.</text>
</comment>
<dbReference type="PANTHER" id="PTHR24321">
    <property type="entry name" value="DEHYDROGENASES, SHORT CHAIN"/>
    <property type="match status" value="1"/>
</dbReference>
<dbReference type="PANTHER" id="PTHR24321:SF8">
    <property type="entry name" value="ESTRADIOL 17-BETA-DEHYDROGENASE 8-RELATED"/>
    <property type="match status" value="1"/>
</dbReference>
<dbReference type="InterPro" id="IPR036291">
    <property type="entry name" value="NAD(P)-bd_dom_sf"/>
</dbReference>
<dbReference type="CDD" id="cd05233">
    <property type="entry name" value="SDR_c"/>
    <property type="match status" value="1"/>
</dbReference>
<dbReference type="Gene3D" id="3.40.50.720">
    <property type="entry name" value="NAD(P)-binding Rossmann-like Domain"/>
    <property type="match status" value="1"/>
</dbReference>
<dbReference type="RefSeq" id="WP_053782595.1">
    <property type="nucleotide sequence ID" value="NZ_LITU01000070.1"/>
</dbReference>
<evidence type="ECO:0000256" key="1">
    <source>
        <dbReference type="ARBA" id="ARBA00006484"/>
    </source>
</evidence>
<dbReference type="OrthoDB" id="306388at2"/>
<dbReference type="PRINTS" id="PR00081">
    <property type="entry name" value="GDHRDH"/>
</dbReference>
<accession>A0A0M9BKW3</accession>
<dbReference type="FunFam" id="3.40.50.720:FF:000084">
    <property type="entry name" value="Short-chain dehydrogenase reductase"/>
    <property type="match status" value="1"/>
</dbReference>
<gene>
    <name evidence="3" type="ORF">AMS66_20710</name>
</gene>
<dbReference type="Pfam" id="PF13561">
    <property type="entry name" value="adh_short_C2"/>
    <property type="match status" value="1"/>
</dbReference>
<organism evidence="3 4">
    <name type="scientific">Paenibacillus xylanivorans</name>
    <dbReference type="NCBI Taxonomy" id="1705561"/>
    <lineage>
        <taxon>Bacteria</taxon>
        <taxon>Bacillati</taxon>
        <taxon>Bacillota</taxon>
        <taxon>Bacilli</taxon>
        <taxon>Bacillales</taxon>
        <taxon>Paenibacillaceae</taxon>
        <taxon>Paenibacillus</taxon>
    </lineage>
</organism>
<dbReference type="PATRIC" id="fig|1705561.3.peg.4318"/>
<name>A0A0M9BKW3_9BACL</name>
<dbReference type="GO" id="GO:0008206">
    <property type="term" value="P:bile acid metabolic process"/>
    <property type="evidence" value="ECO:0007669"/>
    <property type="project" value="UniProtKB-ARBA"/>
</dbReference>
<evidence type="ECO:0000313" key="4">
    <source>
        <dbReference type="Proteomes" id="UP000037688"/>
    </source>
</evidence>
<comment type="similarity">
    <text evidence="1">Belongs to the short-chain dehydrogenases/reductases (SDR) family.</text>
</comment>
<reference evidence="3 4" key="1">
    <citation type="submission" date="2015-08" db="EMBL/GenBank/DDBJ databases">
        <title>Draft genome sequence of cellulolytic and xylanolytic Paenibacillus sp. A59, isolated from a decaying forest soil from Patagonia, Argentina.</title>
        <authorList>
            <person name="Ghio S."/>
            <person name="Caceres A.M."/>
            <person name="Talia P."/>
            <person name="Grasso D."/>
            <person name="Campos E."/>
        </authorList>
    </citation>
    <scope>NUCLEOTIDE SEQUENCE [LARGE SCALE GENOMIC DNA]</scope>
    <source>
        <strain evidence="3 4">A59</strain>
    </source>
</reference>
<keyword evidence="2" id="KW-0560">Oxidoreductase</keyword>